<dbReference type="SUPFAM" id="SSF52540">
    <property type="entry name" value="P-loop containing nucleoside triphosphate hydrolases"/>
    <property type="match status" value="1"/>
</dbReference>
<evidence type="ECO:0000256" key="6">
    <source>
        <dbReference type="ARBA" id="ARBA00023203"/>
    </source>
</evidence>
<keyword evidence="2 7" id="KW-0547">Nucleotide-binding</keyword>
<dbReference type="InterPro" id="IPR051724">
    <property type="entry name" value="Actin_motor_Myosin"/>
</dbReference>
<feature type="binding site" evidence="7">
    <location>
        <begin position="14"/>
        <end position="21"/>
    </location>
    <ligand>
        <name>ATP</name>
        <dbReference type="ChEBI" id="CHEBI:30616"/>
    </ligand>
</feature>
<dbReference type="Gene3D" id="3.40.850.10">
    <property type="entry name" value="Kinesin motor domain"/>
    <property type="match status" value="1"/>
</dbReference>
<accession>A0A060YGQ4</accession>
<keyword evidence="3 7" id="KW-0067">ATP-binding</keyword>
<evidence type="ECO:0000256" key="4">
    <source>
        <dbReference type="ARBA" id="ARBA00023123"/>
    </source>
</evidence>
<dbReference type="InterPro" id="IPR036961">
    <property type="entry name" value="Kinesin_motor_dom_sf"/>
</dbReference>
<organism evidence="9 10">
    <name type="scientific">Oncorhynchus mykiss</name>
    <name type="common">Rainbow trout</name>
    <name type="synonym">Salmo gairdneri</name>
    <dbReference type="NCBI Taxonomy" id="8022"/>
    <lineage>
        <taxon>Eukaryota</taxon>
        <taxon>Metazoa</taxon>
        <taxon>Chordata</taxon>
        <taxon>Craniata</taxon>
        <taxon>Vertebrata</taxon>
        <taxon>Euteleostomi</taxon>
        <taxon>Actinopterygii</taxon>
        <taxon>Neopterygii</taxon>
        <taxon>Teleostei</taxon>
        <taxon>Protacanthopterygii</taxon>
        <taxon>Salmoniformes</taxon>
        <taxon>Salmonidae</taxon>
        <taxon>Salmoninae</taxon>
        <taxon>Oncorhynchus</taxon>
    </lineage>
</organism>
<comment type="similarity">
    <text evidence="1 7">Belongs to the TRAFAC class myosin-kinesin ATPase superfamily. Myosin family.</text>
</comment>
<dbReference type="GO" id="GO:0016459">
    <property type="term" value="C:myosin complex"/>
    <property type="evidence" value="ECO:0007669"/>
    <property type="project" value="UniProtKB-KW"/>
</dbReference>
<evidence type="ECO:0000256" key="3">
    <source>
        <dbReference type="ARBA" id="ARBA00022840"/>
    </source>
</evidence>
<dbReference type="InterPro" id="IPR027417">
    <property type="entry name" value="P-loop_NTPase"/>
</dbReference>
<dbReference type="Proteomes" id="UP000193380">
    <property type="component" value="Unassembled WGS sequence"/>
</dbReference>
<dbReference type="InterPro" id="IPR001609">
    <property type="entry name" value="Myosin_head_motor_dom-like"/>
</dbReference>
<dbReference type="PRINTS" id="PR00193">
    <property type="entry name" value="MYOSINHEAVY"/>
</dbReference>
<keyword evidence="4 7" id="KW-0518">Myosin</keyword>
<sequence>MRRNKKDQCCVISGESGAGKTESTKLMLQFLAAVSGQHSWIEQQILEANPILEAFGNAKTIRNDNSSRFGKYIDINFTKGGAIEGAKIEQYLLEKSRVCRQAPEERNYHIFYCMLMGMPAEQKKILSLGNASEYNYLTMGNCTSCDGRDDIKEYAHFRSAMKILMFSENDSWEINKLLAAILHLGNVHFEATILNNLESCDIMTSHNFNMAVKLLEVDPKALEKSLTQRSFMTSRESVTKPLTSAQAMDGKDAFVKAIYGRLFVWVVGKINKAVFKPPPEDTKYVRQSIGLLDIFGFENFNKNRSVPSQNNSFIPTGGIKGCKIPLTFPKKSPFFLKKLTQCILQ</sequence>
<dbReference type="GO" id="GO:0003779">
    <property type="term" value="F:actin binding"/>
    <property type="evidence" value="ECO:0007669"/>
    <property type="project" value="UniProtKB-KW"/>
</dbReference>
<evidence type="ECO:0000313" key="9">
    <source>
        <dbReference type="EMBL" id="CDQ90926.1"/>
    </source>
</evidence>
<proteinExistence type="inferred from homology"/>
<name>A0A060YGQ4_ONCMY</name>
<dbReference type="PaxDb" id="8022-A0A060YGQ4"/>
<dbReference type="STRING" id="8022.A0A060YGQ4"/>
<dbReference type="Pfam" id="PF00063">
    <property type="entry name" value="Myosin_head"/>
    <property type="match status" value="1"/>
</dbReference>
<dbReference type="PANTHER" id="PTHR46049:SF10">
    <property type="entry name" value="MYOSIN VIIA"/>
    <property type="match status" value="1"/>
</dbReference>
<protein>
    <recommendedName>
        <fullName evidence="8">Myosin motor domain-containing protein</fullName>
    </recommendedName>
</protein>
<evidence type="ECO:0000256" key="2">
    <source>
        <dbReference type="ARBA" id="ARBA00022741"/>
    </source>
</evidence>
<dbReference type="AlphaFoldDB" id="A0A060YGQ4"/>
<dbReference type="PROSITE" id="PS51456">
    <property type="entry name" value="MYOSIN_MOTOR"/>
    <property type="match status" value="1"/>
</dbReference>
<reference evidence="9" key="1">
    <citation type="journal article" date="2014" name="Nat. Commun.">
        <title>The rainbow trout genome provides novel insights into evolution after whole-genome duplication in vertebrates.</title>
        <authorList>
            <person name="Berthelot C."/>
            <person name="Brunet F."/>
            <person name="Chalopin D."/>
            <person name="Juanchich A."/>
            <person name="Bernard M."/>
            <person name="Noel B."/>
            <person name="Bento P."/>
            <person name="Da Silva C."/>
            <person name="Labadie K."/>
            <person name="Alberti A."/>
            <person name="Aury J.M."/>
            <person name="Louis A."/>
            <person name="Dehais P."/>
            <person name="Bardou P."/>
            <person name="Montfort J."/>
            <person name="Klopp C."/>
            <person name="Cabau C."/>
            <person name="Gaspin C."/>
            <person name="Thorgaard G.H."/>
            <person name="Boussaha M."/>
            <person name="Quillet E."/>
            <person name="Guyomard R."/>
            <person name="Galiana D."/>
            <person name="Bobe J."/>
            <person name="Volff J.N."/>
            <person name="Genet C."/>
            <person name="Wincker P."/>
            <person name="Jaillon O."/>
            <person name="Roest Crollius H."/>
            <person name="Guiguen Y."/>
        </authorList>
    </citation>
    <scope>NUCLEOTIDE SEQUENCE [LARGE SCALE GENOMIC DNA]</scope>
</reference>
<gene>
    <name evidence="9" type="ORF">GSONMT00023546001</name>
</gene>
<keyword evidence="6 7" id="KW-0009">Actin-binding</keyword>
<dbReference type="EMBL" id="FR911129">
    <property type="protein sequence ID" value="CDQ90926.1"/>
    <property type="molecule type" value="Genomic_DNA"/>
</dbReference>
<comment type="caution">
    <text evidence="7">Lacks conserved residue(s) required for the propagation of feature annotation.</text>
</comment>
<feature type="domain" description="Myosin motor" evidence="8">
    <location>
        <begin position="1"/>
        <end position="345"/>
    </location>
</feature>
<reference evidence="9" key="2">
    <citation type="submission" date="2014-03" db="EMBL/GenBank/DDBJ databases">
        <authorList>
            <person name="Genoscope - CEA"/>
        </authorList>
    </citation>
    <scope>NUCLEOTIDE SEQUENCE</scope>
</reference>
<evidence type="ECO:0000256" key="5">
    <source>
        <dbReference type="ARBA" id="ARBA00023175"/>
    </source>
</evidence>
<dbReference type="GO" id="GO:0005524">
    <property type="term" value="F:ATP binding"/>
    <property type="evidence" value="ECO:0007669"/>
    <property type="project" value="UniProtKB-UniRule"/>
</dbReference>
<keyword evidence="5 7" id="KW-0505">Motor protein</keyword>
<dbReference type="SMART" id="SM00242">
    <property type="entry name" value="MYSc"/>
    <property type="match status" value="1"/>
</dbReference>
<evidence type="ECO:0000313" key="10">
    <source>
        <dbReference type="Proteomes" id="UP000193380"/>
    </source>
</evidence>
<evidence type="ECO:0000256" key="7">
    <source>
        <dbReference type="PROSITE-ProRule" id="PRU00782"/>
    </source>
</evidence>
<evidence type="ECO:0000259" key="8">
    <source>
        <dbReference type="PROSITE" id="PS51456"/>
    </source>
</evidence>
<dbReference type="FunFam" id="1.10.10.820:FF:000001">
    <property type="entry name" value="Myosin heavy chain"/>
    <property type="match status" value="1"/>
</dbReference>
<dbReference type="GO" id="GO:0003774">
    <property type="term" value="F:cytoskeletal motor activity"/>
    <property type="evidence" value="ECO:0007669"/>
    <property type="project" value="UniProtKB-UniRule"/>
</dbReference>
<evidence type="ECO:0000256" key="1">
    <source>
        <dbReference type="ARBA" id="ARBA00008314"/>
    </source>
</evidence>
<dbReference type="PANTHER" id="PTHR46049">
    <property type="entry name" value="AGAP003327-PA"/>
    <property type="match status" value="1"/>
</dbReference>
<dbReference type="Gene3D" id="1.20.120.720">
    <property type="entry name" value="Myosin VI head, motor domain, U50 subdomain"/>
    <property type="match status" value="1"/>
</dbReference>